<dbReference type="InterPro" id="IPR013655">
    <property type="entry name" value="PAS_fold_3"/>
</dbReference>
<proteinExistence type="predicted"/>
<dbReference type="SMART" id="SM00086">
    <property type="entry name" value="PAC"/>
    <property type="match status" value="1"/>
</dbReference>
<dbReference type="Pfam" id="PF00512">
    <property type="entry name" value="HisKA"/>
    <property type="match status" value="1"/>
</dbReference>
<dbReference type="SUPFAM" id="SSF47384">
    <property type="entry name" value="Homodimeric domain of signal transducing histidine kinase"/>
    <property type="match status" value="1"/>
</dbReference>
<dbReference type="Pfam" id="PF02518">
    <property type="entry name" value="HATPase_c"/>
    <property type="match status" value="1"/>
</dbReference>
<dbReference type="PROSITE" id="PS50109">
    <property type="entry name" value="HIS_KIN"/>
    <property type="match status" value="1"/>
</dbReference>
<dbReference type="InterPro" id="IPR036097">
    <property type="entry name" value="HisK_dim/P_sf"/>
</dbReference>
<dbReference type="InterPro" id="IPR000700">
    <property type="entry name" value="PAS-assoc_C"/>
</dbReference>
<dbReference type="SMART" id="SM00387">
    <property type="entry name" value="HATPase_c"/>
    <property type="match status" value="1"/>
</dbReference>
<dbReference type="InterPro" id="IPR001610">
    <property type="entry name" value="PAC"/>
</dbReference>
<evidence type="ECO:0000259" key="5">
    <source>
        <dbReference type="PROSITE" id="PS50109"/>
    </source>
</evidence>
<dbReference type="PANTHER" id="PTHR43065">
    <property type="entry name" value="SENSOR HISTIDINE KINASE"/>
    <property type="match status" value="1"/>
</dbReference>
<dbReference type="SUPFAM" id="SSF55874">
    <property type="entry name" value="ATPase domain of HSP90 chaperone/DNA topoisomerase II/histidine kinase"/>
    <property type="match status" value="1"/>
</dbReference>
<evidence type="ECO:0000256" key="1">
    <source>
        <dbReference type="ARBA" id="ARBA00000085"/>
    </source>
</evidence>
<comment type="caution">
    <text evidence="8">The sequence shown here is derived from an EMBL/GenBank/DDBJ whole genome shotgun (WGS) entry which is preliminary data.</text>
</comment>
<accession>A0ABU4PN57</accession>
<dbReference type="SUPFAM" id="SSF52172">
    <property type="entry name" value="CheY-like"/>
    <property type="match status" value="1"/>
</dbReference>
<dbReference type="PANTHER" id="PTHR43065:SF42">
    <property type="entry name" value="TWO-COMPONENT SENSOR PPRA"/>
    <property type="match status" value="1"/>
</dbReference>
<dbReference type="InterPro" id="IPR003594">
    <property type="entry name" value="HATPase_dom"/>
</dbReference>
<evidence type="ECO:0000313" key="8">
    <source>
        <dbReference type="EMBL" id="MDX5984239.1"/>
    </source>
</evidence>
<dbReference type="PRINTS" id="PR00344">
    <property type="entry name" value="BCTRLSENSOR"/>
</dbReference>
<feature type="domain" description="Response regulatory" evidence="6">
    <location>
        <begin position="705"/>
        <end position="815"/>
    </location>
</feature>
<dbReference type="Pfam" id="PF08448">
    <property type="entry name" value="PAS_4"/>
    <property type="match status" value="2"/>
</dbReference>
<dbReference type="InterPro" id="IPR036890">
    <property type="entry name" value="HATPase_C_sf"/>
</dbReference>
<dbReference type="SMART" id="SM00448">
    <property type="entry name" value="REC"/>
    <property type="match status" value="1"/>
</dbReference>
<dbReference type="InterPro" id="IPR035965">
    <property type="entry name" value="PAS-like_dom_sf"/>
</dbReference>
<reference evidence="8 9" key="1">
    <citation type="submission" date="2023-11" db="EMBL/GenBank/DDBJ databases">
        <title>MicrobeMod: A computational toolkit for identifying prokaryotic methylation and restriction-modification with nanopore sequencing.</title>
        <authorList>
            <person name="Crits-Christoph A."/>
            <person name="Kang S.C."/>
            <person name="Lee H."/>
            <person name="Ostrov N."/>
        </authorList>
    </citation>
    <scope>NUCLEOTIDE SEQUENCE [LARGE SCALE GENOMIC DNA]</scope>
    <source>
        <strain evidence="8 9">ATCC 14820</strain>
    </source>
</reference>
<dbReference type="EC" id="2.7.13.3" evidence="2"/>
<protein>
    <recommendedName>
        <fullName evidence="2">histidine kinase</fullName>
        <ecNumber evidence="2">2.7.13.3</ecNumber>
    </recommendedName>
</protein>
<comment type="catalytic activity">
    <reaction evidence="1">
        <text>ATP + protein L-histidine = ADP + protein N-phospho-L-histidine.</text>
        <dbReference type="EC" id="2.7.13.3"/>
    </reaction>
</comment>
<evidence type="ECO:0000313" key="9">
    <source>
        <dbReference type="Proteomes" id="UP001279660"/>
    </source>
</evidence>
<dbReference type="Proteomes" id="UP001279660">
    <property type="component" value="Unassembled WGS sequence"/>
</dbReference>
<dbReference type="Gene3D" id="1.10.287.130">
    <property type="match status" value="1"/>
</dbReference>
<evidence type="ECO:0000259" key="6">
    <source>
        <dbReference type="PROSITE" id="PS50110"/>
    </source>
</evidence>
<evidence type="ECO:0000259" key="7">
    <source>
        <dbReference type="PROSITE" id="PS50113"/>
    </source>
</evidence>
<sequence>MTLERADEQKPAEDAIDTAAARIAAVDWDTHPLGPRAQWPITLNAWLAYLLGSPESMYLVWGPHQTFFFNDAYAPILGPRLNTAMGARFDQLWADAYPSIEPMFEAALAGRSSKMIDMPVPMARWGTPEETWWTFSYAPVFGDDGSVAGVLCLTNETTATVLQTEAKRQADMALEESQRSLQRAQEAGQVGLFAIDLGTGTLTGTAEFFKLFGLQPLPSIPAAMIDDLVVPEDAAIIAKATTRPSERADLNVEYRVRRADTGELRWLERRAELECDDSGAALRMVGIVQDITERRRDRDALARLNATLEATVVERTQALLLHENIIQSDATSICAFDQDYRLIAFNKAHNDEFFRVNGFYTKLGDVFYELFVPEQRAKMKDQMTRALTGECFTVEEAFGDPKIDAPRWEILYSPLRDPEGRVIGAFHHARDISARLRAKAELEAAQEALRQSQKMEAMGQLTGGVAHDFNNLLTPIMGSLDLIHRKASLTDRETRLVEGALQSAERAKTLVQRLLAFARRQPLQSGAVDLGELVRGMSDLVDSTSGPHIRVRLDLAEGLPPALADANQLEMAILNLCVNARDAMPDGGTITIAASAGIASPDETSIDPGFVTLSVIDTGTGMDEETLRRAVEPFYSTKGIGKGTGLGLSMVHGLASQLGGSMHISSEVGLGTRIDLVLPISAAPDLAASPIEIAQGSAMPVMRGRALLVDDEPVVRMATADMLENLGYETVEVSAAAEAEQRLAGGEPFDLVVTDHLMPGMSGADLAFVIRERWPHIPVLIVSGYAEVEGISADLPRLTKPFREAELAEAIRQARRP</sequence>
<dbReference type="InterPro" id="IPR005467">
    <property type="entry name" value="His_kinase_dom"/>
</dbReference>
<feature type="domain" description="Histidine kinase" evidence="5">
    <location>
        <begin position="464"/>
        <end position="682"/>
    </location>
</feature>
<dbReference type="Pfam" id="PF08447">
    <property type="entry name" value="PAS_3"/>
    <property type="match status" value="1"/>
</dbReference>
<dbReference type="Gene3D" id="3.40.50.2300">
    <property type="match status" value="1"/>
</dbReference>
<dbReference type="Gene3D" id="3.30.450.20">
    <property type="entry name" value="PAS domain"/>
    <property type="match status" value="3"/>
</dbReference>
<keyword evidence="9" id="KW-1185">Reference proteome</keyword>
<dbReference type="PROSITE" id="PS50113">
    <property type="entry name" value="PAC"/>
    <property type="match status" value="1"/>
</dbReference>
<dbReference type="EMBL" id="JAWXXV010000001">
    <property type="protein sequence ID" value="MDX5984239.1"/>
    <property type="molecule type" value="Genomic_DNA"/>
</dbReference>
<evidence type="ECO:0000256" key="2">
    <source>
        <dbReference type="ARBA" id="ARBA00012438"/>
    </source>
</evidence>
<dbReference type="InterPro" id="IPR004358">
    <property type="entry name" value="Sig_transdc_His_kin-like_C"/>
</dbReference>
<dbReference type="PROSITE" id="PS50110">
    <property type="entry name" value="RESPONSE_REGULATORY"/>
    <property type="match status" value="1"/>
</dbReference>
<name>A0ABU4PN57_9SPHN</name>
<dbReference type="Gene3D" id="3.30.565.10">
    <property type="entry name" value="Histidine kinase-like ATPase, C-terminal domain"/>
    <property type="match status" value="1"/>
</dbReference>
<dbReference type="InterPro" id="IPR011006">
    <property type="entry name" value="CheY-like_superfamily"/>
</dbReference>
<dbReference type="SMART" id="SM00388">
    <property type="entry name" value="HisKA"/>
    <property type="match status" value="1"/>
</dbReference>
<dbReference type="InterPro" id="IPR013656">
    <property type="entry name" value="PAS_4"/>
</dbReference>
<dbReference type="CDD" id="cd00082">
    <property type="entry name" value="HisKA"/>
    <property type="match status" value="1"/>
</dbReference>
<dbReference type="InterPro" id="IPR001789">
    <property type="entry name" value="Sig_transdc_resp-reg_receiver"/>
</dbReference>
<dbReference type="SUPFAM" id="SSF55785">
    <property type="entry name" value="PYP-like sensor domain (PAS domain)"/>
    <property type="match status" value="3"/>
</dbReference>
<dbReference type="Pfam" id="PF00072">
    <property type="entry name" value="Response_reg"/>
    <property type="match status" value="1"/>
</dbReference>
<dbReference type="RefSeq" id="WP_010403634.1">
    <property type="nucleotide sequence ID" value="NZ_JAWXXV010000001.1"/>
</dbReference>
<organism evidence="8 9">
    <name type="scientific">Sphingomonas echinoides</name>
    <dbReference type="NCBI Taxonomy" id="59803"/>
    <lineage>
        <taxon>Bacteria</taxon>
        <taxon>Pseudomonadati</taxon>
        <taxon>Pseudomonadota</taxon>
        <taxon>Alphaproteobacteria</taxon>
        <taxon>Sphingomonadales</taxon>
        <taxon>Sphingomonadaceae</taxon>
        <taxon>Sphingomonas</taxon>
    </lineage>
</organism>
<feature type="domain" description="PAC" evidence="7">
    <location>
        <begin position="250"/>
        <end position="303"/>
    </location>
</feature>
<feature type="modified residue" description="4-aspartylphosphate" evidence="4">
    <location>
        <position position="755"/>
    </location>
</feature>
<evidence type="ECO:0000256" key="3">
    <source>
        <dbReference type="ARBA" id="ARBA00022553"/>
    </source>
</evidence>
<dbReference type="InterPro" id="IPR003661">
    <property type="entry name" value="HisK_dim/P_dom"/>
</dbReference>
<dbReference type="Gene3D" id="2.10.70.100">
    <property type="match status" value="1"/>
</dbReference>
<keyword evidence="3 4" id="KW-0597">Phosphoprotein</keyword>
<gene>
    <name evidence="8" type="ORF">SIL82_08190</name>
</gene>
<evidence type="ECO:0000256" key="4">
    <source>
        <dbReference type="PROSITE-ProRule" id="PRU00169"/>
    </source>
</evidence>